<comment type="caution">
    <text evidence="3">The sequence shown here is derived from an EMBL/GenBank/DDBJ whole genome shotgun (WGS) entry which is preliminary data.</text>
</comment>
<feature type="compositionally biased region" description="Basic and acidic residues" evidence="1">
    <location>
        <begin position="888"/>
        <end position="897"/>
    </location>
</feature>
<feature type="compositionally biased region" description="Basic and acidic residues" evidence="1">
    <location>
        <begin position="594"/>
        <end position="618"/>
    </location>
</feature>
<evidence type="ECO:0000313" key="4">
    <source>
        <dbReference type="Proteomes" id="UP000829720"/>
    </source>
</evidence>
<feature type="region of interest" description="Disordered" evidence="1">
    <location>
        <begin position="429"/>
        <end position="1000"/>
    </location>
</feature>
<evidence type="ECO:0000256" key="1">
    <source>
        <dbReference type="SAM" id="MobiDB-lite"/>
    </source>
</evidence>
<feature type="compositionally biased region" description="Basic and acidic residues" evidence="1">
    <location>
        <begin position="489"/>
        <end position="507"/>
    </location>
</feature>
<feature type="compositionally biased region" description="Polar residues" evidence="1">
    <location>
        <begin position="44"/>
        <end position="53"/>
    </location>
</feature>
<feature type="compositionally biased region" description="Pro residues" evidence="1">
    <location>
        <begin position="207"/>
        <end position="216"/>
    </location>
</feature>
<sequence>METNTGEPEGSSEDITGKKKSKFKVLRTRLFGRRRRKETEGLMKQSQSASDVTTEGGGRGGDDSGDEFMYSPGVLGSRAMSHDSIFLADQSQAPVEPTRVLSQENVHGKIKALQMKLQQQNMHLGPPPLLIPGKRTEDAGASSEDDGLPHSPPETSFSLHEGLVQGSATKFPDTHRHHSSLSLAGTGSEEEEQGFSDSSSRPLSPASKPPTTPATPPGVDFDSPAQFTPFLDNSAARHRMAVKPRKQRASTKGRRLPRLNALDRPLPEKDEEEDREGPKDVVRFRSYSTQVIRSGEALRDPTVGKLTPAPPPKPPEEYFGEGKTKAALWDSSDSRRLSQDPAELEGRVTTNPLFLWPMPQDLDSSWDLDADPGTRVAPSRVEELQKPFETVPEHITSKSPTVPQLHGPPVSLRTASTLMSVAQATASLKRSTVVTAEGAGKDGSHPERAQCVTVPPAGLDDQPTAEGVVTGNRRPSSGSFRFSIASAWDRPRGGSLKGDEENKEAKSSMDNQDPQAKVEGNMAGKVLSIAKRQEQLAAMSEEAKHKDQPRTLVSFQERAHATGKEDVPQRGLMRAGEGGDMRQKRVAGEGGVGEGKESRGAKSGQVEEEREGDKEERATFGVKLRSTSGSTKYRQDAAKPDIKSKRLSAEASTLGQPPDPQTCPQPPPPTKHPPPQTQQDVATRGSRPLREENKDRGGAADPCLKPPLLRKPIAQNNDSCTTPADSPSTSSCTPKCENKDKERPGDLKQGGLAPKPPSATPKEAEPSAAEPTWMTMAREKTRSLQQLFTSKLPRDFTVTMTTSSAAPTPKPAPQAAPTQTQTHRPAAQSAPQSTPQPPPQAAPQGRPDKAPQGFTEKNTMPQGRAERAVQMEKKTERVPPVESTAPPADKRTEKTERSFPMGGKMEPRQVSAATHVTVSPHRSTGDGRSEAKTEVRPGTKNKTSEPASSTAPVQRREREDRQPMRSEASSLPSAVSSGGQPSWMELAKRKSLAWSDKSMD</sequence>
<feature type="compositionally biased region" description="Polar residues" evidence="1">
    <location>
        <begin position="714"/>
        <end position="733"/>
    </location>
</feature>
<evidence type="ECO:0000313" key="3">
    <source>
        <dbReference type="EMBL" id="KAI1899855.1"/>
    </source>
</evidence>
<feature type="compositionally biased region" description="Basic and acidic residues" evidence="1">
    <location>
        <begin position="923"/>
        <end position="937"/>
    </location>
</feature>
<feature type="region of interest" description="Disordered" evidence="1">
    <location>
        <begin position="388"/>
        <end position="410"/>
    </location>
</feature>
<organism evidence="3 4">
    <name type="scientific">Albula goreensis</name>
    <dbReference type="NCBI Taxonomy" id="1534307"/>
    <lineage>
        <taxon>Eukaryota</taxon>
        <taxon>Metazoa</taxon>
        <taxon>Chordata</taxon>
        <taxon>Craniata</taxon>
        <taxon>Vertebrata</taxon>
        <taxon>Euteleostomi</taxon>
        <taxon>Actinopterygii</taxon>
        <taxon>Neopterygii</taxon>
        <taxon>Teleostei</taxon>
        <taxon>Albuliformes</taxon>
        <taxon>Albulidae</taxon>
        <taxon>Albula</taxon>
    </lineage>
</organism>
<feature type="compositionally biased region" description="Basic and acidic residues" evidence="1">
    <location>
        <begin position="439"/>
        <end position="448"/>
    </location>
</feature>
<feature type="compositionally biased region" description="Basic and acidic residues" evidence="1">
    <location>
        <begin position="864"/>
        <end position="879"/>
    </location>
</feature>
<dbReference type="PANTHER" id="PTHR47743">
    <property type="entry name" value="KIAA1210 / KIAA1211 FAMILY MEMBER"/>
    <property type="match status" value="1"/>
</dbReference>
<feature type="compositionally biased region" description="Basic and acidic residues" evidence="1">
    <location>
        <begin position="577"/>
        <end position="587"/>
    </location>
</feature>
<feature type="compositionally biased region" description="Basic and acidic residues" evidence="1">
    <location>
        <begin position="633"/>
        <end position="648"/>
    </location>
</feature>
<feature type="compositionally biased region" description="Basic and acidic residues" evidence="1">
    <location>
        <begin position="954"/>
        <end position="964"/>
    </location>
</feature>
<dbReference type="OrthoDB" id="9944945at2759"/>
<evidence type="ECO:0000259" key="2">
    <source>
        <dbReference type="Pfam" id="PF15262"/>
    </source>
</evidence>
<feature type="compositionally biased region" description="Low complexity" evidence="1">
    <location>
        <begin position="966"/>
        <end position="977"/>
    </location>
</feature>
<feature type="region of interest" description="Disordered" evidence="1">
    <location>
        <begin position="117"/>
        <end position="345"/>
    </location>
</feature>
<feature type="compositionally biased region" description="Basic and acidic residues" evidence="1">
    <location>
        <begin position="314"/>
        <end position="324"/>
    </location>
</feature>
<name>A0A8T3DZX3_9TELE</name>
<feature type="compositionally biased region" description="Basic and acidic residues" evidence="1">
    <location>
        <begin position="736"/>
        <end position="746"/>
    </location>
</feature>
<dbReference type="EMBL" id="JAERUA010000005">
    <property type="protein sequence ID" value="KAI1899855.1"/>
    <property type="molecule type" value="Genomic_DNA"/>
</dbReference>
<feature type="compositionally biased region" description="Polar residues" evidence="1">
    <location>
        <begin position="940"/>
        <end position="952"/>
    </location>
</feature>
<feature type="domain" description="DUF4592" evidence="2">
    <location>
        <begin position="120"/>
        <end position="252"/>
    </location>
</feature>
<dbReference type="Proteomes" id="UP000829720">
    <property type="component" value="Unassembled WGS sequence"/>
</dbReference>
<proteinExistence type="predicted"/>
<dbReference type="AlphaFoldDB" id="A0A8T3DZX3"/>
<feature type="compositionally biased region" description="Basic residues" evidence="1">
    <location>
        <begin position="18"/>
        <end position="36"/>
    </location>
</feature>
<dbReference type="Pfam" id="PF15262">
    <property type="entry name" value="DUF4592"/>
    <property type="match status" value="1"/>
</dbReference>
<feature type="compositionally biased region" description="Basic residues" evidence="1">
    <location>
        <begin position="236"/>
        <end position="257"/>
    </location>
</feature>
<reference evidence="3" key="1">
    <citation type="submission" date="2021-01" db="EMBL/GenBank/DDBJ databases">
        <authorList>
            <person name="Zahm M."/>
            <person name="Roques C."/>
            <person name="Cabau C."/>
            <person name="Klopp C."/>
            <person name="Donnadieu C."/>
            <person name="Jouanno E."/>
            <person name="Lampietro C."/>
            <person name="Louis A."/>
            <person name="Herpin A."/>
            <person name="Echchiki A."/>
            <person name="Berthelot C."/>
            <person name="Parey E."/>
            <person name="Roest-Crollius H."/>
            <person name="Braasch I."/>
            <person name="Postlethwait J."/>
            <person name="Bobe J."/>
            <person name="Montfort J."/>
            <person name="Bouchez O."/>
            <person name="Begum T."/>
            <person name="Mejri S."/>
            <person name="Adams A."/>
            <person name="Chen W.-J."/>
            <person name="Guiguen Y."/>
        </authorList>
    </citation>
    <scope>NUCLEOTIDE SEQUENCE</scope>
    <source>
        <tissue evidence="3">Blood</tissue>
    </source>
</reference>
<feature type="compositionally biased region" description="Basic and acidic residues" evidence="1">
    <location>
        <begin position="688"/>
        <end position="698"/>
    </location>
</feature>
<feature type="compositionally biased region" description="Polar residues" evidence="1">
    <location>
        <begin position="911"/>
        <end position="922"/>
    </location>
</feature>
<dbReference type="PANTHER" id="PTHR47743:SF1">
    <property type="entry name" value="CRACD-LIKE PROTEIN"/>
    <property type="match status" value="1"/>
</dbReference>
<feature type="compositionally biased region" description="Basic and acidic residues" evidence="1">
    <location>
        <begin position="557"/>
        <end position="568"/>
    </location>
</feature>
<feature type="region of interest" description="Disordered" evidence="1">
    <location>
        <begin position="1"/>
        <end position="75"/>
    </location>
</feature>
<dbReference type="InterPro" id="IPR028030">
    <property type="entry name" value="DUF4592"/>
</dbReference>
<keyword evidence="4" id="KW-1185">Reference proteome</keyword>
<gene>
    <name evidence="3" type="ORF">AGOR_G00066070</name>
</gene>
<dbReference type="InterPro" id="IPR026713">
    <property type="entry name" value="CRACD-like"/>
</dbReference>
<protein>
    <recommendedName>
        <fullName evidence="2">DUF4592 domain-containing protein</fullName>
    </recommendedName>
</protein>
<accession>A0A8T3DZX3</accession>
<feature type="compositionally biased region" description="Pro residues" evidence="1">
    <location>
        <begin position="657"/>
        <end position="676"/>
    </location>
</feature>
<feature type="compositionally biased region" description="Low complexity" evidence="1">
    <location>
        <begin position="196"/>
        <end position="206"/>
    </location>
</feature>
<feature type="compositionally biased region" description="Low complexity" evidence="1">
    <location>
        <begin position="815"/>
        <end position="833"/>
    </location>
</feature>